<dbReference type="InterPro" id="IPR026866">
    <property type="entry name" value="CR006_AAA"/>
</dbReference>
<comment type="caution">
    <text evidence="2">The sequence shown here is derived from an EMBL/GenBank/DDBJ whole genome shotgun (WGS) entry which is preliminary data.</text>
</comment>
<dbReference type="Proteomes" id="UP001176883">
    <property type="component" value="Unassembled WGS sequence"/>
</dbReference>
<protein>
    <submittedName>
        <fullName evidence="2">AAA family ATPase</fullName>
    </submittedName>
</protein>
<reference evidence="2" key="1">
    <citation type="submission" date="2023-07" db="EMBL/GenBank/DDBJ databases">
        <title>Two novel species in the genus Flavivirga.</title>
        <authorList>
            <person name="Kwon K."/>
        </authorList>
    </citation>
    <scope>NUCLEOTIDE SEQUENCE</scope>
    <source>
        <strain evidence="2">KCTC 52353</strain>
    </source>
</reference>
<dbReference type="SUPFAM" id="SSF52540">
    <property type="entry name" value="P-loop containing nucleoside triphosphate hydrolases"/>
    <property type="match status" value="1"/>
</dbReference>
<accession>A0ABT8W861</accession>
<dbReference type="RefSeq" id="WP_303276994.1">
    <property type="nucleotide sequence ID" value="NZ_JAUOEK010000069.1"/>
</dbReference>
<dbReference type="Gene3D" id="3.40.50.300">
    <property type="entry name" value="P-loop containing nucleotide triphosphate hydrolases"/>
    <property type="match status" value="2"/>
</dbReference>
<dbReference type="CDD" id="cd00267">
    <property type="entry name" value="ABC_ATPase"/>
    <property type="match status" value="1"/>
</dbReference>
<name>A0ABT8W861_9FLAO</name>
<gene>
    <name evidence="2" type="ORF">Q4Q35_05760</name>
</gene>
<keyword evidence="3" id="KW-1185">Reference proteome</keyword>
<dbReference type="InterPro" id="IPR027417">
    <property type="entry name" value="P-loop_NTPase"/>
</dbReference>
<organism evidence="2 3">
    <name type="scientific">Flavivirga aquimarina</name>
    <dbReference type="NCBI Taxonomy" id="2027862"/>
    <lineage>
        <taxon>Bacteria</taxon>
        <taxon>Pseudomonadati</taxon>
        <taxon>Bacteroidota</taxon>
        <taxon>Flavobacteriia</taxon>
        <taxon>Flavobacteriales</taxon>
        <taxon>Flavobacteriaceae</taxon>
        <taxon>Flavivirga</taxon>
    </lineage>
</organism>
<sequence length="862" mass="98493">MTIYQEILQWSASKSDFTKDALRRIITSQNLTSVDIDELVQLLKKEEGDGSILINSVPLDSSHLPTSVSSGFNYPKLISIKNPENICALYNQANLEFSNTGLIVVYGNNGSGKSSYSRILKKMCWSRDKSIDLKKNVFSGSNTQQKVEFVIEENGVNHNFTWNENTPSHPTLNSIFVFDSNCGDIYVNNENPTEYKPTGIDVLEKLIGVLNQISLNLDNDVRAYNTQKPILNENLRTTISGVWYQSIETKTKEQVDTYIQFSDTNKQRKEELTALLKTQDPQEKIKNLTELKTRLINYVQQFKLIEGLYNEDNLKIIKDLKIKLDTINKAYITATSELGNINSLSGFGSDHWRVLWNAAKDFSIKEELTDENDVFPSNQSLETCVLCQQDLDETAKLRLQGFSEFVLNDVSIKLNAVKEGIRLKIESINNTVILPFENYSELVKHIPEFEKLYELFVEKFKEIKTNIVSHLQSDIEINVTENILSKNVEGLVINTDLQIKNNTELSKNRSKLVVELNELLTKEFLHTQKVNIAQYHNEHLYKKWINQCKAKLNTTQISKKIGDLMDNQAVNLQHQEFVNHLQNFNQDLASKVAIAKTRTTSGITFQRCGFSDIGEGMNSILSEGEQKIVALSNFLAECTIDNRKNSIVFDDPVNSLDMDYRDLIAEQIVSLSADRQIIVLTHDLSFLRLLIDTHKSIINSDCQVIGIDKYNGISGIVTDEIPYLAKNVDERIDSIRRILRDHDSLPITDAHGREIKLDSARKRFRMLVERTVEEILSNKTYQRFSKNINLKKRNLSGYIVTEQSDVDILLDLFGKYSVTEHDGGTSTIPQLPNKQIIQQDITNYLTWKADFKSRLNTFVQSY</sequence>
<dbReference type="EMBL" id="JAUOEK010000069">
    <property type="protein sequence ID" value="MDO5969306.1"/>
    <property type="molecule type" value="Genomic_DNA"/>
</dbReference>
<evidence type="ECO:0000313" key="2">
    <source>
        <dbReference type="EMBL" id="MDO5969306.1"/>
    </source>
</evidence>
<dbReference type="PANTHER" id="PTHR32182">
    <property type="entry name" value="DNA REPLICATION AND REPAIR PROTEIN RECF"/>
    <property type="match status" value="1"/>
</dbReference>
<proteinExistence type="predicted"/>
<feature type="domain" description="Protein CR006 P-loop" evidence="1">
    <location>
        <begin position="379"/>
        <end position="710"/>
    </location>
</feature>
<evidence type="ECO:0000259" key="1">
    <source>
        <dbReference type="Pfam" id="PF13166"/>
    </source>
</evidence>
<dbReference type="PANTHER" id="PTHR32182:SF22">
    <property type="entry name" value="ATP-DEPENDENT ENDONUCLEASE, OLD FAMILY-RELATED"/>
    <property type="match status" value="1"/>
</dbReference>
<evidence type="ECO:0000313" key="3">
    <source>
        <dbReference type="Proteomes" id="UP001176883"/>
    </source>
</evidence>
<dbReference type="Pfam" id="PF13166">
    <property type="entry name" value="AAA_13"/>
    <property type="match status" value="1"/>
</dbReference>